<evidence type="ECO:0000313" key="3">
    <source>
        <dbReference type="Proteomes" id="UP001296943"/>
    </source>
</evidence>
<organism evidence="2 3">
    <name type="scientific">Aquibacillus albus</name>
    <dbReference type="NCBI Taxonomy" id="1168171"/>
    <lineage>
        <taxon>Bacteria</taxon>
        <taxon>Bacillati</taxon>
        <taxon>Bacillota</taxon>
        <taxon>Bacilli</taxon>
        <taxon>Bacillales</taxon>
        <taxon>Bacillaceae</taxon>
        <taxon>Aquibacillus</taxon>
    </lineage>
</organism>
<dbReference type="Gene3D" id="3.10.290.30">
    <property type="entry name" value="MM3350-like"/>
    <property type="match status" value="1"/>
</dbReference>
<evidence type="ECO:0000259" key="1">
    <source>
        <dbReference type="Pfam" id="PF07929"/>
    </source>
</evidence>
<keyword evidence="3" id="KW-1185">Reference proteome</keyword>
<sequence>MKAYQLKIELMDSDPLIWRRVIMPAGATFNRLHDVIQTITNFQSGYPHDAYHLFMFDIREEKIRVTNDLEAYDENKFLKSEYKNVPLNEENDPLGIIERNLKTTVRQPQTIKIDKFIEKYGKLDYIYDFGDDWRFHITLEEVVEDYYYGYPTLIDGEETAPPEDVGGIPGYESFLQVYHDEKHPDHEEIRAWAEEQRYQEFDKEWINKLLKSIKYKKTEWDKL</sequence>
<dbReference type="SUPFAM" id="SSF159941">
    <property type="entry name" value="MM3350-like"/>
    <property type="match status" value="1"/>
</dbReference>
<dbReference type="Pfam" id="PF07929">
    <property type="entry name" value="PRiA4_ORF3"/>
    <property type="match status" value="1"/>
</dbReference>
<dbReference type="EMBL" id="JAFBDR010000034">
    <property type="protein sequence ID" value="MBM7573484.1"/>
    <property type="molecule type" value="Genomic_DNA"/>
</dbReference>
<accession>A0ABS2N5W7</accession>
<gene>
    <name evidence="2" type="ORF">JOC48_004048</name>
</gene>
<name>A0ABS2N5W7_9BACI</name>
<dbReference type="PANTHER" id="PTHR41878">
    <property type="entry name" value="LEXA REPRESSOR-RELATED"/>
    <property type="match status" value="1"/>
</dbReference>
<comment type="caution">
    <text evidence="2">The sequence shown here is derived from an EMBL/GenBank/DDBJ whole genome shotgun (WGS) entry which is preliminary data.</text>
</comment>
<dbReference type="RefSeq" id="WP_204502124.1">
    <property type="nucleotide sequence ID" value="NZ_JAFBDR010000034.1"/>
</dbReference>
<dbReference type="Proteomes" id="UP001296943">
    <property type="component" value="Unassembled WGS sequence"/>
</dbReference>
<proteinExistence type="predicted"/>
<dbReference type="PANTHER" id="PTHR41878:SF1">
    <property type="entry name" value="TNPR PROTEIN"/>
    <property type="match status" value="1"/>
</dbReference>
<dbReference type="InterPro" id="IPR024047">
    <property type="entry name" value="MM3350-like_sf"/>
</dbReference>
<protein>
    <recommendedName>
        <fullName evidence="1">Plasmid pRiA4b Orf3-like domain-containing protein</fullName>
    </recommendedName>
</protein>
<evidence type="ECO:0000313" key="2">
    <source>
        <dbReference type="EMBL" id="MBM7573484.1"/>
    </source>
</evidence>
<reference evidence="2 3" key="1">
    <citation type="submission" date="2021-01" db="EMBL/GenBank/DDBJ databases">
        <title>Genomic Encyclopedia of Type Strains, Phase IV (KMG-IV): sequencing the most valuable type-strain genomes for metagenomic binning, comparative biology and taxonomic classification.</title>
        <authorList>
            <person name="Goeker M."/>
        </authorList>
    </citation>
    <scope>NUCLEOTIDE SEQUENCE [LARGE SCALE GENOMIC DNA]</scope>
    <source>
        <strain evidence="2 3">DSM 23711</strain>
    </source>
</reference>
<dbReference type="InterPro" id="IPR012912">
    <property type="entry name" value="Plasmid_pRiA4b_Orf3-like"/>
</dbReference>
<feature type="domain" description="Plasmid pRiA4b Orf3-like" evidence="1">
    <location>
        <begin position="2"/>
        <end position="207"/>
    </location>
</feature>